<feature type="transmembrane region" description="Helical" evidence="9">
    <location>
        <begin position="234"/>
        <end position="253"/>
    </location>
</feature>
<dbReference type="Proteomes" id="UP001208570">
    <property type="component" value="Unassembled WGS sequence"/>
</dbReference>
<feature type="transmembrane region" description="Helical" evidence="9">
    <location>
        <begin position="82"/>
        <end position="106"/>
    </location>
</feature>
<proteinExistence type="inferred from homology"/>
<dbReference type="GO" id="GO:0005789">
    <property type="term" value="C:endoplasmic reticulum membrane"/>
    <property type="evidence" value="ECO:0007669"/>
    <property type="project" value="UniProtKB-SubCell"/>
</dbReference>
<evidence type="ECO:0000256" key="5">
    <source>
        <dbReference type="ARBA" id="ARBA00022824"/>
    </source>
</evidence>
<sequence length="406" mass="46139">MASNNVLVSAATSASYNMVLQLMMRLFSFVMNAIILRSISRDVLGIVNVRLMLLHMTIVFVSREAFRRACLDSDVKKPWKQIINFMWCIIPLGVLSSIVFGTLWIYSFELPDPETVPYYKVSVICYCLCALVELLAEPLYISSQMLLFVRLKPLISWSLAMLTWSFFKQSVLKQILTEGVYDVIKNLGSLVARFVFLPLEDSGYLFFAQTLQRGKPAISQPQEEIILATDVLHYLLKSVILIGITIVTFGYSYSYIALDIYGGQTLSSGTGPSLLRCYCLYVLLLAINGITECFTFATMSKRDIDSLYYIVTFYVGTRLHPLKNLSPAMPVLIFYIVIFVICTFSEKMFCCDYGWNYRLLHVFTGATVGIGLLLSIWTFEHDLIAFVKDKYVSRKSMSKTEHSKSD</sequence>
<keyword evidence="4 9" id="KW-0812">Transmembrane</keyword>
<evidence type="ECO:0000313" key="10">
    <source>
        <dbReference type="EMBL" id="KAK2162124.1"/>
    </source>
</evidence>
<dbReference type="PANTHER" id="PTHR13117">
    <property type="entry name" value="ENDOPLASMIC RETICULUM MULTISPAN TRANSMEMBRANE PROTEIN-RELATED"/>
    <property type="match status" value="1"/>
</dbReference>
<evidence type="ECO:0000256" key="3">
    <source>
        <dbReference type="ARBA" id="ARBA00010288"/>
    </source>
</evidence>
<dbReference type="AlphaFoldDB" id="A0AAD9JZI1"/>
<feature type="transmembrane region" description="Helical" evidence="9">
    <location>
        <begin position="118"/>
        <end position="136"/>
    </location>
</feature>
<dbReference type="PANTHER" id="PTHR13117:SF5">
    <property type="entry name" value="PROTEIN RFT1 HOMOLOG"/>
    <property type="match status" value="1"/>
</dbReference>
<comment type="pathway">
    <text evidence="2">Protein modification; protein glycosylation.</text>
</comment>
<evidence type="ECO:0000256" key="7">
    <source>
        <dbReference type="ARBA" id="ARBA00023136"/>
    </source>
</evidence>
<dbReference type="GO" id="GO:0006488">
    <property type="term" value="P:dolichol-linked oligosaccharide biosynthetic process"/>
    <property type="evidence" value="ECO:0007669"/>
    <property type="project" value="InterPro"/>
</dbReference>
<evidence type="ECO:0000256" key="6">
    <source>
        <dbReference type="ARBA" id="ARBA00022989"/>
    </source>
</evidence>
<comment type="caution">
    <text evidence="10">The sequence shown here is derived from an EMBL/GenBank/DDBJ whole genome shotgun (WGS) entry which is preliminary data.</text>
</comment>
<gene>
    <name evidence="10" type="ORF">LSH36_103g02017</name>
</gene>
<keyword evidence="6 9" id="KW-1133">Transmembrane helix</keyword>
<comment type="similarity">
    <text evidence="3 9">Belongs to the RFT1 family.</text>
</comment>
<organism evidence="10 11">
    <name type="scientific">Paralvinella palmiformis</name>
    <dbReference type="NCBI Taxonomy" id="53620"/>
    <lineage>
        <taxon>Eukaryota</taxon>
        <taxon>Metazoa</taxon>
        <taxon>Spiralia</taxon>
        <taxon>Lophotrochozoa</taxon>
        <taxon>Annelida</taxon>
        <taxon>Polychaeta</taxon>
        <taxon>Sedentaria</taxon>
        <taxon>Canalipalpata</taxon>
        <taxon>Terebellida</taxon>
        <taxon>Terebelliformia</taxon>
        <taxon>Alvinellidae</taxon>
        <taxon>Paralvinella</taxon>
    </lineage>
</organism>
<evidence type="ECO:0000256" key="4">
    <source>
        <dbReference type="ARBA" id="ARBA00022692"/>
    </source>
</evidence>
<evidence type="ECO:0000256" key="2">
    <source>
        <dbReference type="ARBA" id="ARBA00004922"/>
    </source>
</evidence>
<comment type="caution">
    <text evidence="9">Lacks conserved residue(s) required for the propagation of feature annotation.</text>
</comment>
<accession>A0AAD9JZI1</accession>
<feature type="transmembrane region" description="Helical" evidence="9">
    <location>
        <begin position="357"/>
        <end position="379"/>
    </location>
</feature>
<keyword evidence="7 9" id="KW-0472">Membrane</keyword>
<dbReference type="EMBL" id="JAODUP010000103">
    <property type="protein sequence ID" value="KAK2162124.1"/>
    <property type="molecule type" value="Genomic_DNA"/>
</dbReference>
<evidence type="ECO:0000256" key="1">
    <source>
        <dbReference type="ARBA" id="ARBA00004477"/>
    </source>
</evidence>
<feature type="transmembrane region" description="Helical" evidence="9">
    <location>
        <begin position="273"/>
        <end position="294"/>
    </location>
</feature>
<evidence type="ECO:0000256" key="8">
    <source>
        <dbReference type="ARBA" id="ARBA00045912"/>
    </source>
</evidence>
<feature type="transmembrane region" description="Helical" evidence="9">
    <location>
        <begin position="148"/>
        <end position="167"/>
    </location>
</feature>
<dbReference type="InterPro" id="IPR007594">
    <property type="entry name" value="RFT1"/>
</dbReference>
<reference evidence="10" key="1">
    <citation type="journal article" date="2023" name="Mol. Biol. Evol.">
        <title>Third-Generation Sequencing Reveals the Adaptive Role of the Epigenome in Three Deep-Sea Polychaetes.</title>
        <authorList>
            <person name="Perez M."/>
            <person name="Aroh O."/>
            <person name="Sun Y."/>
            <person name="Lan Y."/>
            <person name="Juniper S.K."/>
            <person name="Young C.R."/>
            <person name="Angers B."/>
            <person name="Qian P.Y."/>
        </authorList>
    </citation>
    <scope>NUCLEOTIDE SEQUENCE</scope>
    <source>
        <strain evidence="10">P08H-3</strain>
    </source>
</reference>
<evidence type="ECO:0000256" key="9">
    <source>
        <dbReference type="RuleBase" id="RU365067"/>
    </source>
</evidence>
<keyword evidence="5" id="KW-0256">Endoplasmic reticulum</keyword>
<dbReference type="GO" id="GO:0034203">
    <property type="term" value="P:glycolipid translocation"/>
    <property type="evidence" value="ECO:0007669"/>
    <property type="project" value="TreeGrafter"/>
</dbReference>
<keyword evidence="11" id="KW-1185">Reference proteome</keyword>
<comment type="function">
    <text evidence="8 9">Intramembrane glycolipid transporter that operates in the biosynthetic pathway of dolichol-linked oligosaccharides, the glycan precursors employed in protein asparagine (N)-glycosylation. The sequential addition of sugars to dolichol pyrophosphate produces dolichol-linked oligosaccharides containing fourteen sugars, including two GlcNAcs, nine mannoses and three glucoses. Once assembled, the oligosaccharide is transferred from the lipid to nascent proteins by oligosaccharyltransferases. The assembly of dolichol-linked oligosaccharides begins on the cytosolic side of the endoplasmic reticulum membrane and finishes in its lumen. RFT1 could mediate the translocation of the cytosolically oriented intermediate DolPP-GlcNAc2Man5, produced by ALG11, into the ER lumen where dolichol-linked oligosaccharides assembly continues. However, the intramembrane lipid transporter activity could not be confirmed in vitro.</text>
</comment>
<dbReference type="Pfam" id="PF04506">
    <property type="entry name" value="Rft-1"/>
    <property type="match status" value="2"/>
</dbReference>
<name>A0AAD9JZI1_9ANNE</name>
<evidence type="ECO:0000313" key="11">
    <source>
        <dbReference type="Proteomes" id="UP001208570"/>
    </source>
</evidence>
<feature type="transmembrane region" description="Helical" evidence="9">
    <location>
        <begin position="328"/>
        <end position="345"/>
    </location>
</feature>
<protein>
    <recommendedName>
        <fullName evidence="9">Protein RFT1 homolog</fullName>
    </recommendedName>
</protein>
<feature type="transmembrane region" description="Helical" evidence="9">
    <location>
        <begin position="43"/>
        <end position="61"/>
    </location>
</feature>
<comment type="subcellular location">
    <subcellularLocation>
        <location evidence="1 9">Endoplasmic reticulum membrane</location>
        <topology evidence="1 9">Multi-pass membrane protein</topology>
    </subcellularLocation>
</comment>